<organism evidence="7 8">
    <name type="scientific">Mucilaginibacter dorajii</name>
    <dbReference type="NCBI Taxonomy" id="692994"/>
    <lineage>
        <taxon>Bacteria</taxon>
        <taxon>Pseudomonadati</taxon>
        <taxon>Bacteroidota</taxon>
        <taxon>Sphingobacteriia</taxon>
        <taxon>Sphingobacteriales</taxon>
        <taxon>Sphingobacteriaceae</taxon>
        <taxon>Mucilaginibacter</taxon>
    </lineage>
</organism>
<dbReference type="Gene3D" id="1.20.272.10">
    <property type="match status" value="1"/>
</dbReference>
<evidence type="ECO:0000313" key="7">
    <source>
        <dbReference type="EMBL" id="GAA3957019.1"/>
    </source>
</evidence>
<evidence type="ECO:0000256" key="1">
    <source>
        <dbReference type="ARBA" id="ARBA00002393"/>
    </source>
</evidence>
<evidence type="ECO:0000256" key="2">
    <source>
        <dbReference type="ARBA" id="ARBA00008959"/>
    </source>
</evidence>
<dbReference type="InterPro" id="IPR003959">
    <property type="entry name" value="ATPase_AAA_core"/>
</dbReference>
<dbReference type="RefSeq" id="WP_259097639.1">
    <property type="nucleotide sequence ID" value="NZ_BAAAZC010000001.1"/>
</dbReference>
<evidence type="ECO:0000256" key="5">
    <source>
        <dbReference type="ARBA" id="ARBA00022840"/>
    </source>
</evidence>
<dbReference type="Gene3D" id="3.40.50.300">
    <property type="entry name" value="P-loop containing nucleotide triphosphate hydrolases"/>
    <property type="match status" value="1"/>
</dbReference>
<dbReference type="InterPro" id="IPR008921">
    <property type="entry name" value="DNA_pol3_clamp-load_cplx_C"/>
</dbReference>
<reference evidence="8" key="1">
    <citation type="journal article" date="2019" name="Int. J. Syst. Evol. Microbiol.">
        <title>The Global Catalogue of Microorganisms (GCM) 10K type strain sequencing project: providing services to taxonomists for standard genome sequencing and annotation.</title>
        <authorList>
            <consortium name="The Broad Institute Genomics Platform"/>
            <consortium name="The Broad Institute Genome Sequencing Center for Infectious Disease"/>
            <person name="Wu L."/>
            <person name="Ma J."/>
        </authorList>
    </citation>
    <scope>NUCLEOTIDE SEQUENCE [LARGE SCALE GENOMIC DNA]</scope>
    <source>
        <strain evidence="8">JCM 16601</strain>
    </source>
</reference>
<comment type="function">
    <text evidence="1">DNA-dependent ATPase that plays important roles in cellular responses to stalled DNA replication processes.</text>
</comment>
<evidence type="ECO:0000256" key="3">
    <source>
        <dbReference type="ARBA" id="ARBA00020776"/>
    </source>
</evidence>
<dbReference type="EMBL" id="BAAAZC010000001">
    <property type="protein sequence ID" value="GAA3957019.1"/>
    <property type="molecule type" value="Genomic_DNA"/>
</dbReference>
<dbReference type="InterPro" id="IPR027417">
    <property type="entry name" value="P-loop_NTPase"/>
</dbReference>
<name>A0ABP7P054_9SPHI</name>
<dbReference type="CDD" id="cd18139">
    <property type="entry name" value="HLD_clamp_RarA"/>
    <property type="match status" value="1"/>
</dbReference>
<keyword evidence="8" id="KW-1185">Reference proteome</keyword>
<dbReference type="Proteomes" id="UP001500742">
    <property type="component" value="Unassembled WGS sequence"/>
</dbReference>
<gene>
    <name evidence="7" type="ORF">GCM10022210_00150</name>
</gene>
<dbReference type="InterPro" id="IPR032423">
    <property type="entry name" value="AAA_assoc_2"/>
</dbReference>
<evidence type="ECO:0000256" key="4">
    <source>
        <dbReference type="ARBA" id="ARBA00022741"/>
    </source>
</evidence>
<dbReference type="SUPFAM" id="SSF52540">
    <property type="entry name" value="P-loop containing nucleoside triphosphate hydrolases"/>
    <property type="match status" value="1"/>
</dbReference>
<evidence type="ECO:0000259" key="6">
    <source>
        <dbReference type="SMART" id="SM00382"/>
    </source>
</evidence>
<comment type="caution">
    <text evidence="7">The sequence shown here is derived from an EMBL/GenBank/DDBJ whole genome shotgun (WGS) entry which is preliminary data.</text>
</comment>
<evidence type="ECO:0000313" key="8">
    <source>
        <dbReference type="Proteomes" id="UP001500742"/>
    </source>
</evidence>
<keyword evidence="4" id="KW-0547">Nucleotide-binding</keyword>
<dbReference type="CDD" id="cd00009">
    <property type="entry name" value="AAA"/>
    <property type="match status" value="1"/>
</dbReference>
<dbReference type="InterPro" id="IPR021886">
    <property type="entry name" value="MgsA_C"/>
</dbReference>
<dbReference type="PANTHER" id="PTHR13779:SF7">
    <property type="entry name" value="ATPASE WRNIP1"/>
    <property type="match status" value="1"/>
</dbReference>
<dbReference type="Gene3D" id="1.10.3710.10">
    <property type="entry name" value="DNA polymerase III clamp loader subunits, C-terminal domain"/>
    <property type="match status" value="1"/>
</dbReference>
<dbReference type="Gene3D" id="1.10.8.60">
    <property type="match status" value="1"/>
</dbReference>
<protein>
    <recommendedName>
        <fullName evidence="3">Replication-associated recombination protein A</fullName>
    </recommendedName>
</protein>
<dbReference type="Pfam" id="PF16193">
    <property type="entry name" value="AAA_assoc_2"/>
    <property type="match status" value="1"/>
</dbReference>
<proteinExistence type="inferred from homology"/>
<dbReference type="InterPro" id="IPR051314">
    <property type="entry name" value="AAA_ATPase_RarA/MGS1/WRNIP1"/>
</dbReference>
<dbReference type="Pfam" id="PF12002">
    <property type="entry name" value="MgsA_C"/>
    <property type="match status" value="1"/>
</dbReference>
<dbReference type="InterPro" id="IPR003593">
    <property type="entry name" value="AAA+_ATPase"/>
</dbReference>
<accession>A0ABP7P054</accession>
<keyword evidence="5" id="KW-0067">ATP-binding</keyword>
<dbReference type="SUPFAM" id="SSF48019">
    <property type="entry name" value="post-AAA+ oligomerization domain-like"/>
    <property type="match status" value="1"/>
</dbReference>
<dbReference type="Pfam" id="PF00004">
    <property type="entry name" value="AAA"/>
    <property type="match status" value="1"/>
</dbReference>
<comment type="similarity">
    <text evidence="2">Belongs to the AAA ATPase family. RarA/MGS1/WRNIP1 subfamily.</text>
</comment>
<dbReference type="SMART" id="SM00382">
    <property type="entry name" value="AAA"/>
    <property type="match status" value="1"/>
</dbReference>
<sequence>MTNLPPLAERMRPKSLDDYVGQKHLVGPGAVLRKAIESGSLPSMLFWGPPGVGKTTLAYIISQSLYRPFFALSAINSGVKDVREVIEKASLLKEQGEILPILFIDEIHRFSKSQQDSLLGAVERGIVTLIGATTENPSFEVISALLSRCQVYILKSLEETDLLELLDKAMKEDVVLKQKKITIKDHEALLRLSGGDARKLLNIFELLVNAFDSPEVVLTDEVVLEHVQQNMALYDKTGEQHYDIISAFIKSMRGSDPNGAVYWLARMIVGGEDPLFIARRMLILASEDIGNANPNALLLAQSCFEAVNKIGMPESQLILSQTAIYLATSAKSNSATTAIGAAIALVKQTGDLPVPLHLRNAPTKFMKNIGYGKDYKYAHSYEGNFTDLDFLPDAIKGAKIYQPGNNPKENESKEKLRKLWGDRYKY</sequence>
<feature type="domain" description="AAA+ ATPase" evidence="6">
    <location>
        <begin position="40"/>
        <end position="157"/>
    </location>
</feature>
<dbReference type="PANTHER" id="PTHR13779">
    <property type="entry name" value="WERNER HELICASE-INTERACTING PROTEIN 1 FAMILY MEMBER"/>
    <property type="match status" value="1"/>
</dbReference>